<feature type="binding site" evidence="4">
    <location>
        <begin position="20"/>
        <end position="27"/>
    </location>
    <ligand>
        <name>substrate</name>
    </ligand>
</feature>
<evidence type="ECO:0000313" key="5">
    <source>
        <dbReference type="EMBL" id="NLF54218.1"/>
    </source>
</evidence>
<dbReference type="RefSeq" id="WP_083200225.1">
    <property type="nucleotide sequence ID" value="NZ_MBFM01000001.1"/>
</dbReference>
<dbReference type="InterPro" id="IPR050275">
    <property type="entry name" value="PGM_Phosphatase"/>
</dbReference>
<sequence>MIEKQHARHETRVCRICVIRHGETAWNAERRLQGHLDVPLNETGLAQADAAARHLADERFAALYTSDLLRTRQTATPLARSLAREMIREPRLRERHYGCFQGLTYEEAALRHPHDYARHKARDPDFALPGGGESLIAFRHRIAAALAEIAARHAGERVAVVTHGGVLDIIHRFASGQPLEAARDFPIPNAALNWIEFDDGRWRLLSWADQAHLQFALDELPDR</sequence>
<feature type="active site" description="Tele-phosphohistidine intermediate" evidence="3">
    <location>
        <position position="21"/>
    </location>
</feature>
<evidence type="ECO:0000313" key="6">
    <source>
        <dbReference type="Proteomes" id="UP000536534"/>
    </source>
</evidence>
<dbReference type="GO" id="GO:0005737">
    <property type="term" value="C:cytoplasm"/>
    <property type="evidence" value="ECO:0007669"/>
    <property type="project" value="TreeGrafter"/>
</dbReference>
<dbReference type="PANTHER" id="PTHR48100:SF1">
    <property type="entry name" value="HISTIDINE PHOSPHATASE FAMILY PROTEIN-RELATED"/>
    <property type="match status" value="1"/>
</dbReference>
<gene>
    <name evidence="5" type="ORF">GX576_07455</name>
</gene>
<protein>
    <submittedName>
        <fullName evidence="5">Histidine phosphatase family protein</fullName>
    </submittedName>
</protein>
<evidence type="ECO:0000256" key="4">
    <source>
        <dbReference type="PIRSR" id="PIRSR613078-2"/>
    </source>
</evidence>
<organism evidence="5 6">
    <name type="scientific">Thauera phenolivorans</name>
    <dbReference type="NCBI Taxonomy" id="1792543"/>
    <lineage>
        <taxon>Bacteria</taxon>
        <taxon>Pseudomonadati</taxon>
        <taxon>Pseudomonadota</taxon>
        <taxon>Betaproteobacteria</taxon>
        <taxon>Rhodocyclales</taxon>
        <taxon>Zoogloeaceae</taxon>
        <taxon>Thauera</taxon>
    </lineage>
</organism>
<name>A0A7X7LVT4_9RHOO</name>
<dbReference type="SMART" id="SM00855">
    <property type="entry name" value="PGAM"/>
    <property type="match status" value="1"/>
</dbReference>
<dbReference type="OrthoDB" id="9781415at2"/>
<dbReference type="InterPro" id="IPR001345">
    <property type="entry name" value="PG/BPGM_mutase_AS"/>
</dbReference>
<reference evidence="5 6" key="1">
    <citation type="journal article" date="2020" name="Biotechnol. Biofuels">
        <title>New insights from the biogas microbiome by comprehensive genome-resolved metagenomics of nearly 1600 species originating from multiple anaerobic digesters.</title>
        <authorList>
            <person name="Campanaro S."/>
            <person name="Treu L."/>
            <person name="Rodriguez-R L.M."/>
            <person name="Kovalovszki A."/>
            <person name="Ziels R.M."/>
            <person name="Maus I."/>
            <person name="Zhu X."/>
            <person name="Kougias P.G."/>
            <person name="Basile A."/>
            <person name="Luo G."/>
            <person name="Schluter A."/>
            <person name="Konstantinidis K.T."/>
            <person name="Angelidaki I."/>
        </authorList>
    </citation>
    <scope>NUCLEOTIDE SEQUENCE [LARGE SCALE GENOMIC DNA]</scope>
    <source>
        <strain evidence="5">AS06rmzACSIP_256</strain>
    </source>
</reference>
<evidence type="ECO:0000256" key="3">
    <source>
        <dbReference type="PIRSR" id="PIRSR613078-1"/>
    </source>
</evidence>
<dbReference type="EMBL" id="JAAYYV010000198">
    <property type="protein sequence ID" value="NLF54218.1"/>
    <property type="molecule type" value="Genomic_DNA"/>
</dbReference>
<evidence type="ECO:0000256" key="2">
    <source>
        <dbReference type="ARBA" id="ARBA00023235"/>
    </source>
</evidence>
<dbReference type="CDD" id="cd07067">
    <property type="entry name" value="HP_PGM_like"/>
    <property type="match status" value="1"/>
</dbReference>
<dbReference type="Pfam" id="PF00300">
    <property type="entry name" value="His_Phos_1"/>
    <property type="match status" value="1"/>
</dbReference>
<dbReference type="AlphaFoldDB" id="A0A7X7LVT4"/>
<dbReference type="InterPro" id="IPR013078">
    <property type="entry name" value="His_Pase_superF_clade-1"/>
</dbReference>
<dbReference type="PANTHER" id="PTHR48100">
    <property type="entry name" value="BROAD-SPECIFICITY PHOSPHATASE YOR283W-RELATED"/>
    <property type="match status" value="1"/>
</dbReference>
<dbReference type="SUPFAM" id="SSF53254">
    <property type="entry name" value="Phosphoglycerate mutase-like"/>
    <property type="match status" value="1"/>
</dbReference>
<comment type="caution">
    <text evidence="5">The sequence shown here is derived from an EMBL/GenBank/DDBJ whole genome shotgun (WGS) entry which is preliminary data.</text>
</comment>
<accession>A0A7X7LVT4</accession>
<proteinExistence type="predicted"/>
<feature type="active site" description="Proton donor/acceptor" evidence="3">
    <location>
        <position position="94"/>
    </location>
</feature>
<keyword evidence="1" id="KW-0324">Glycolysis</keyword>
<keyword evidence="2" id="KW-0413">Isomerase</keyword>
<feature type="binding site" evidence="4">
    <location>
        <position position="70"/>
    </location>
    <ligand>
        <name>substrate</name>
    </ligand>
</feature>
<dbReference type="InterPro" id="IPR029033">
    <property type="entry name" value="His_PPase_superfam"/>
</dbReference>
<dbReference type="Gene3D" id="3.40.50.1240">
    <property type="entry name" value="Phosphoglycerate mutase-like"/>
    <property type="match status" value="1"/>
</dbReference>
<dbReference type="GO" id="GO:0016791">
    <property type="term" value="F:phosphatase activity"/>
    <property type="evidence" value="ECO:0007669"/>
    <property type="project" value="TreeGrafter"/>
</dbReference>
<dbReference type="Proteomes" id="UP000536534">
    <property type="component" value="Unassembled WGS sequence"/>
</dbReference>
<evidence type="ECO:0000256" key="1">
    <source>
        <dbReference type="ARBA" id="ARBA00023152"/>
    </source>
</evidence>
<dbReference type="PROSITE" id="PS00175">
    <property type="entry name" value="PG_MUTASE"/>
    <property type="match status" value="1"/>
</dbReference>
<feature type="binding site" evidence="4">
    <location>
        <begin position="94"/>
        <end position="97"/>
    </location>
    <ligand>
        <name>substrate</name>
    </ligand>
</feature>